<dbReference type="Pfam" id="PF00385">
    <property type="entry name" value="Chromo"/>
    <property type="match status" value="1"/>
</dbReference>
<evidence type="ECO:0000256" key="1">
    <source>
        <dbReference type="ARBA" id="ARBA00011353"/>
    </source>
</evidence>
<dbReference type="RefSeq" id="XP_003174862.1">
    <property type="nucleotide sequence ID" value="XM_003174814.1"/>
</dbReference>
<dbReference type="InterPro" id="IPR016197">
    <property type="entry name" value="Chromo-like_dom_sf"/>
</dbReference>
<organism evidence="4">
    <name type="scientific">Arthroderma gypseum (strain ATCC MYA-4604 / CBS 118893)</name>
    <name type="common">Microsporum gypseum</name>
    <dbReference type="NCBI Taxonomy" id="535722"/>
    <lineage>
        <taxon>Eukaryota</taxon>
        <taxon>Fungi</taxon>
        <taxon>Dikarya</taxon>
        <taxon>Ascomycota</taxon>
        <taxon>Pezizomycotina</taxon>
        <taxon>Eurotiomycetes</taxon>
        <taxon>Eurotiomycetidae</taxon>
        <taxon>Onygenales</taxon>
        <taxon>Arthrodermataceae</taxon>
        <taxon>Nannizzia</taxon>
    </lineage>
</organism>
<name>E4URF7_ARTGP</name>
<dbReference type="InterPro" id="IPR000953">
    <property type="entry name" value="Chromo/chromo_shadow_dom"/>
</dbReference>
<dbReference type="AlphaFoldDB" id="E4URF7"/>
<dbReference type="VEuPathDB" id="FungiDB:MGYG_02390"/>
<dbReference type="InterPro" id="IPR023780">
    <property type="entry name" value="Chromo_domain"/>
</dbReference>
<accession>E4URF7</accession>
<sequence>MRKDYNYFPLLNAYGINSKENFDSLRCLYQSGQKLRNYDEDSIGDFEIQTLLDRRCRRIGRHRTPYMEYLVRWKGYGPEHDLWYRRQDLMDAKMLLRDYDNSHPHNNCPVHGQLDSKDATTLLAEALLAILAKDTLPVIISTYMDANTPWYR</sequence>
<comment type="subunit">
    <text evidence="1">Component of the NuA4 histone acetyltransferase complex.</text>
</comment>
<evidence type="ECO:0000313" key="3">
    <source>
        <dbReference type="EMBL" id="EFQ99379.1"/>
    </source>
</evidence>
<keyword evidence="4" id="KW-1185">Reference proteome</keyword>
<feature type="domain" description="Chromo" evidence="2">
    <location>
        <begin position="46"/>
        <end position="111"/>
    </location>
</feature>
<reference evidence="4" key="1">
    <citation type="journal article" date="2012" name="MBio">
        <title>Comparative genome analysis of Trichophyton rubrum and related dermatophytes reveals candidate genes involved in infection.</title>
        <authorList>
            <person name="Martinez D.A."/>
            <person name="Oliver B.G."/>
            <person name="Graeser Y."/>
            <person name="Goldberg J.M."/>
            <person name="Li W."/>
            <person name="Martinez-Rossi N.M."/>
            <person name="Monod M."/>
            <person name="Shelest E."/>
            <person name="Barton R.C."/>
            <person name="Birch E."/>
            <person name="Brakhage A.A."/>
            <person name="Chen Z."/>
            <person name="Gurr S.J."/>
            <person name="Heiman D."/>
            <person name="Heitman J."/>
            <person name="Kosti I."/>
            <person name="Rossi A."/>
            <person name="Saif S."/>
            <person name="Samalova M."/>
            <person name="Saunders C.W."/>
            <person name="Shea T."/>
            <person name="Summerbell R.C."/>
            <person name="Xu J."/>
            <person name="Young S."/>
            <person name="Zeng Q."/>
            <person name="Birren B.W."/>
            <person name="Cuomo C.A."/>
            <person name="White T.C."/>
        </authorList>
    </citation>
    <scope>NUCLEOTIDE SEQUENCE [LARGE SCALE GENOMIC DNA]</scope>
    <source>
        <strain evidence="4">ATCC MYA-4604 / CBS 118893</strain>
    </source>
</reference>
<dbReference type="GO" id="GO:0006338">
    <property type="term" value="P:chromatin remodeling"/>
    <property type="evidence" value="ECO:0007669"/>
    <property type="project" value="UniProtKB-ARBA"/>
</dbReference>
<evidence type="ECO:0000259" key="2">
    <source>
        <dbReference type="PROSITE" id="PS50013"/>
    </source>
</evidence>
<dbReference type="EMBL" id="DS989823">
    <property type="protein sequence ID" value="EFQ99379.1"/>
    <property type="molecule type" value="Genomic_DNA"/>
</dbReference>
<dbReference type="HOGENOM" id="CLU_1721899_0_0_1"/>
<dbReference type="Gene3D" id="2.40.50.40">
    <property type="match status" value="1"/>
</dbReference>
<dbReference type="OrthoDB" id="4177918at2759"/>
<protein>
    <recommendedName>
        <fullName evidence="2">Chromo domain-containing protein</fullName>
    </recommendedName>
</protein>
<dbReference type="GeneID" id="10030163"/>
<dbReference type="SUPFAM" id="SSF54160">
    <property type="entry name" value="Chromo domain-like"/>
    <property type="match status" value="1"/>
</dbReference>
<gene>
    <name evidence="3" type="ORF">MGYG_02390</name>
</gene>
<proteinExistence type="predicted"/>
<dbReference type="PROSITE" id="PS50013">
    <property type="entry name" value="CHROMO_2"/>
    <property type="match status" value="1"/>
</dbReference>
<dbReference type="InParanoid" id="E4URF7"/>
<evidence type="ECO:0000313" key="4">
    <source>
        <dbReference type="Proteomes" id="UP000002669"/>
    </source>
</evidence>
<dbReference type="Proteomes" id="UP000002669">
    <property type="component" value="Unassembled WGS sequence"/>
</dbReference>